<dbReference type="AlphaFoldDB" id="A0A6P5ALX6"/>
<keyword evidence="12" id="KW-1185">Reference proteome</keyword>
<feature type="repeat" description="Solcar" evidence="10">
    <location>
        <begin position="204"/>
        <end position="296"/>
    </location>
</feature>
<dbReference type="GO" id="GO:0005743">
    <property type="term" value="C:mitochondrial inner membrane"/>
    <property type="evidence" value="ECO:0007669"/>
    <property type="project" value="UniProtKB-SubCell"/>
</dbReference>
<keyword evidence="8" id="KW-0496">Mitochondrion</keyword>
<keyword evidence="7" id="KW-1133">Transmembrane helix</keyword>
<dbReference type="InterPro" id="IPR051508">
    <property type="entry name" value="Mito_Carrier_Antiporter"/>
</dbReference>
<evidence type="ECO:0000256" key="5">
    <source>
        <dbReference type="ARBA" id="ARBA00022737"/>
    </source>
</evidence>
<evidence type="ECO:0000256" key="11">
    <source>
        <dbReference type="RuleBase" id="RU000488"/>
    </source>
</evidence>
<dbReference type="PANTHER" id="PTHR45928">
    <property type="entry name" value="RE38146P"/>
    <property type="match status" value="1"/>
</dbReference>
<dbReference type="Proteomes" id="UP000515135">
    <property type="component" value="Unplaced"/>
</dbReference>
<feature type="repeat" description="Solcar" evidence="10">
    <location>
        <begin position="101"/>
        <end position="194"/>
    </location>
</feature>
<dbReference type="PROSITE" id="PS50920">
    <property type="entry name" value="SOLCAR"/>
    <property type="match status" value="3"/>
</dbReference>
<evidence type="ECO:0000256" key="10">
    <source>
        <dbReference type="PROSITE-ProRule" id="PRU00282"/>
    </source>
</evidence>
<name>A0A6P5ALX6_BRABE</name>
<keyword evidence="9 10" id="KW-0472">Membrane</keyword>
<evidence type="ECO:0000256" key="1">
    <source>
        <dbReference type="ARBA" id="ARBA00004448"/>
    </source>
</evidence>
<evidence type="ECO:0000313" key="13">
    <source>
        <dbReference type="RefSeq" id="XP_019643041.1"/>
    </source>
</evidence>
<keyword evidence="6" id="KW-0999">Mitochondrion inner membrane</keyword>
<keyword evidence="4 10" id="KW-0812">Transmembrane</keyword>
<evidence type="ECO:0000256" key="4">
    <source>
        <dbReference type="ARBA" id="ARBA00022692"/>
    </source>
</evidence>
<dbReference type="KEGG" id="bbel:109484223"/>
<dbReference type="SUPFAM" id="SSF103506">
    <property type="entry name" value="Mitochondrial carrier"/>
    <property type="match status" value="1"/>
</dbReference>
<dbReference type="InterPro" id="IPR023395">
    <property type="entry name" value="MCP_dom_sf"/>
</dbReference>
<dbReference type="RefSeq" id="XP_019643041.1">
    <property type="nucleotide sequence ID" value="XM_019787482.1"/>
</dbReference>
<dbReference type="FunFam" id="1.50.40.10:FF:000039">
    <property type="entry name" value="Solute carrier family 25 member 35"/>
    <property type="match status" value="1"/>
</dbReference>
<accession>A0A6P5ALX6</accession>
<comment type="subcellular location">
    <subcellularLocation>
        <location evidence="1">Mitochondrion inner membrane</location>
        <topology evidence="1">Multi-pass membrane protein</topology>
    </subcellularLocation>
</comment>
<comment type="similarity">
    <text evidence="2 11">Belongs to the mitochondrial carrier (TC 2.A.29) family.</text>
</comment>
<evidence type="ECO:0000256" key="6">
    <source>
        <dbReference type="ARBA" id="ARBA00022792"/>
    </source>
</evidence>
<feature type="repeat" description="Solcar" evidence="10">
    <location>
        <begin position="2"/>
        <end position="91"/>
    </location>
</feature>
<keyword evidence="3 11" id="KW-0813">Transport</keyword>
<evidence type="ECO:0000313" key="12">
    <source>
        <dbReference type="Proteomes" id="UP000515135"/>
    </source>
</evidence>
<sequence length="309" mass="33570">MAEFLIGGVSACGATLFSNPLAVVRTRMQLQGELKSRGTYQRHYRNVFHAFLTIGRVDGLLALQKGLVPALWSQFFMSSVRLGTYQTLDNLGLTTDKDGNVVWWRSIVAGAVSGCAGAFVGSPIIMVKTQLQSQSASAIAVGHQHTHASMTQGLKAIYKEYGILGLWRGVSGAMQRVAVGSAAQLSTFAISKEKIRNLGIFPHDSFAVPMLGAMVSSVVVVTLMTPFDVVCTRLYNQPVDVKTGKGALYRGLLDCFAKIVKNEGVLGLYKGTGASYFCLGPHIILGMLFWDQLRLLYLHTQRGKDLAKY</sequence>
<dbReference type="InterPro" id="IPR018108">
    <property type="entry name" value="MCP_transmembrane"/>
</dbReference>
<dbReference type="Pfam" id="PF00153">
    <property type="entry name" value="Mito_carr"/>
    <property type="match status" value="3"/>
</dbReference>
<organism evidence="12 13">
    <name type="scientific">Branchiostoma belcheri</name>
    <name type="common">Amphioxus</name>
    <dbReference type="NCBI Taxonomy" id="7741"/>
    <lineage>
        <taxon>Eukaryota</taxon>
        <taxon>Metazoa</taxon>
        <taxon>Chordata</taxon>
        <taxon>Cephalochordata</taxon>
        <taxon>Leptocardii</taxon>
        <taxon>Amphioxiformes</taxon>
        <taxon>Branchiostomatidae</taxon>
        <taxon>Branchiostoma</taxon>
    </lineage>
</organism>
<dbReference type="OrthoDB" id="6703404at2759"/>
<keyword evidence="5" id="KW-0677">Repeat</keyword>
<evidence type="ECO:0000256" key="7">
    <source>
        <dbReference type="ARBA" id="ARBA00022989"/>
    </source>
</evidence>
<evidence type="ECO:0000256" key="9">
    <source>
        <dbReference type="ARBA" id="ARBA00023136"/>
    </source>
</evidence>
<evidence type="ECO:0000256" key="2">
    <source>
        <dbReference type="ARBA" id="ARBA00006375"/>
    </source>
</evidence>
<dbReference type="GeneID" id="109484223"/>
<evidence type="ECO:0000256" key="3">
    <source>
        <dbReference type="ARBA" id="ARBA00022448"/>
    </source>
</evidence>
<proteinExistence type="inferred from homology"/>
<dbReference type="Gene3D" id="1.50.40.10">
    <property type="entry name" value="Mitochondrial carrier domain"/>
    <property type="match status" value="1"/>
</dbReference>
<reference evidence="13" key="1">
    <citation type="submission" date="2025-08" db="UniProtKB">
        <authorList>
            <consortium name="RefSeq"/>
        </authorList>
    </citation>
    <scope>IDENTIFICATION</scope>
    <source>
        <tissue evidence="13">Gonad</tissue>
    </source>
</reference>
<gene>
    <name evidence="13" type="primary">LOC109484223</name>
</gene>
<evidence type="ECO:0000256" key="8">
    <source>
        <dbReference type="ARBA" id="ARBA00023128"/>
    </source>
</evidence>
<dbReference type="PANTHER" id="PTHR45928:SF1">
    <property type="entry name" value="RE38146P"/>
    <property type="match status" value="1"/>
</dbReference>
<protein>
    <submittedName>
        <fullName evidence="13">Solute carrier family 25 member 35-like</fullName>
    </submittedName>
</protein>